<keyword evidence="4" id="KW-1003">Cell membrane</keyword>
<dbReference type="InterPro" id="IPR000515">
    <property type="entry name" value="MetI-like"/>
</dbReference>
<evidence type="ECO:0000256" key="2">
    <source>
        <dbReference type="ARBA" id="ARBA00010072"/>
    </source>
</evidence>
<dbReference type="GeneID" id="300654622"/>
<keyword evidence="5 8" id="KW-0812">Transmembrane</keyword>
<feature type="domain" description="ABC transmembrane type-1" evidence="9">
    <location>
        <begin position="169"/>
        <end position="358"/>
    </location>
</feature>
<feature type="transmembrane region" description="Helical" evidence="8">
    <location>
        <begin position="164"/>
        <end position="190"/>
    </location>
</feature>
<proteinExistence type="inferred from homology"/>
<name>A0A845QB77_9HYPH</name>
<accession>A0A845QB77</accession>
<dbReference type="EMBL" id="WXYQ01000006">
    <property type="protein sequence ID" value="NBG95915.1"/>
    <property type="molecule type" value="Genomic_DNA"/>
</dbReference>
<dbReference type="Pfam" id="PF00528">
    <property type="entry name" value="BPD_transp_1"/>
    <property type="match status" value="1"/>
</dbReference>
<evidence type="ECO:0000259" key="9">
    <source>
        <dbReference type="PROSITE" id="PS50928"/>
    </source>
</evidence>
<keyword evidence="3 8" id="KW-0813">Transport</keyword>
<dbReference type="GO" id="GO:0022857">
    <property type="term" value="F:transmembrane transporter activity"/>
    <property type="evidence" value="ECO:0007669"/>
    <property type="project" value="InterPro"/>
</dbReference>
<sequence length="379" mass="42334">MSDVTANIAYVRTKEKAPLPPPRRTTGVVAWMRENLFSSWSNTALTLLGAWLLYSIVPPILDWALLSATFTGTDRQACLRDGAGACWPFIDAKFDQFIYGRYPLEERWRVDWTFFLGIAGLIPMLIPRVPFKFWNALYLLLPYPIIAFFLLTGGVMGLEEVETALWGGMLVTLVVAITGIVASLPLGILLALGRRSQMPVIRMLSIGFIEIWRGVPLVTVLFMASVMLPLFLPEDVTFDKLLRCLIAVALFSAAYMAEVVRGGLQAVPRGQYEGAQALGLNYWQMMIFIILPQALKTVIPGIVNSFIALFKDTTLVLIIGLFDLLGIIQLNFTDPTWATPQTAATGYVFAGFFYFVICAGMSQYSRYMERRLDTGHRND</sequence>
<keyword evidence="7 8" id="KW-0472">Membrane</keyword>
<dbReference type="GO" id="GO:0006865">
    <property type="term" value="P:amino acid transport"/>
    <property type="evidence" value="ECO:0007669"/>
    <property type="project" value="TreeGrafter"/>
</dbReference>
<evidence type="ECO:0000256" key="5">
    <source>
        <dbReference type="ARBA" id="ARBA00022692"/>
    </source>
</evidence>
<feature type="transmembrane region" description="Helical" evidence="8">
    <location>
        <begin position="315"/>
        <end position="332"/>
    </location>
</feature>
<evidence type="ECO:0000256" key="6">
    <source>
        <dbReference type="ARBA" id="ARBA00022989"/>
    </source>
</evidence>
<protein>
    <submittedName>
        <fullName evidence="10">ABC transporter permease subunit</fullName>
    </submittedName>
</protein>
<comment type="similarity">
    <text evidence="2">Belongs to the binding-protein-dependent transport system permease family. HisMQ subfamily.</text>
</comment>
<feature type="transmembrane region" description="Helical" evidence="8">
    <location>
        <begin position="40"/>
        <end position="61"/>
    </location>
</feature>
<dbReference type="RefSeq" id="WP_160587782.1">
    <property type="nucleotide sequence ID" value="NZ_BMHN01000001.1"/>
</dbReference>
<dbReference type="InterPro" id="IPR035906">
    <property type="entry name" value="MetI-like_sf"/>
</dbReference>
<keyword evidence="6 8" id="KW-1133">Transmembrane helix</keyword>
<feature type="transmembrane region" description="Helical" evidence="8">
    <location>
        <begin position="136"/>
        <end position="158"/>
    </location>
</feature>
<evidence type="ECO:0000256" key="8">
    <source>
        <dbReference type="RuleBase" id="RU363032"/>
    </source>
</evidence>
<evidence type="ECO:0000256" key="3">
    <source>
        <dbReference type="ARBA" id="ARBA00022448"/>
    </source>
</evidence>
<feature type="transmembrane region" description="Helical" evidence="8">
    <location>
        <begin position="282"/>
        <end position="303"/>
    </location>
</feature>
<dbReference type="SUPFAM" id="SSF161098">
    <property type="entry name" value="MetI-like"/>
    <property type="match status" value="1"/>
</dbReference>
<dbReference type="PROSITE" id="PS50928">
    <property type="entry name" value="ABC_TM1"/>
    <property type="match status" value="1"/>
</dbReference>
<dbReference type="CDD" id="cd06261">
    <property type="entry name" value="TM_PBP2"/>
    <property type="match status" value="1"/>
</dbReference>
<dbReference type="Gene3D" id="1.10.3720.10">
    <property type="entry name" value="MetI-like"/>
    <property type="match status" value="1"/>
</dbReference>
<dbReference type="OrthoDB" id="9771188at2"/>
<evidence type="ECO:0000256" key="4">
    <source>
        <dbReference type="ARBA" id="ARBA00022475"/>
    </source>
</evidence>
<dbReference type="InterPro" id="IPR010065">
    <property type="entry name" value="AA_ABC_transptr_permease_3TM"/>
</dbReference>
<gene>
    <name evidence="10" type="ORF">GTQ45_09240</name>
</gene>
<dbReference type="InterPro" id="IPR043429">
    <property type="entry name" value="ArtM/GltK/GlnP/TcyL/YhdX-like"/>
</dbReference>
<feature type="transmembrane region" description="Helical" evidence="8">
    <location>
        <begin position="211"/>
        <end position="232"/>
    </location>
</feature>
<evidence type="ECO:0000313" key="10">
    <source>
        <dbReference type="EMBL" id="NBG95915.1"/>
    </source>
</evidence>
<keyword evidence="11" id="KW-1185">Reference proteome</keyword>
<dbReference type="PANTHER" id="PTHR30614:SF41">
    <property type="entry name" value="INNER MEMBRANE AMINO-ACID ABC TRANSPORTER PERMEASE PROTEIN YHDY"/>
    <property type="match status" value="1"/>
</dbReference>
<dbReference type="Proteomes" id="UP000470384">
    <property type="component" value="Unassembled WGS sequence"/>
</dbReference>
<dbReference type="AlphaFoldDB" id="A0A845QB77"/>
<reference evidence="10 11" key="1">
    <citation type="journal article" date="2016" name="Int. J. Syst. Evol. Microbiol.">
        <title>Pyruvatibacter mobilis gen. nov., sp. nov., a marine bacterium from the culture broth of Picochlorum sp. 122.</title>
        <authorList>
            <person name="Wang G."/>
            <person name="Tang M."/>
            <person name="Wu H."/>
            <person name="Dai S."/>
            <person name="Li T."/>
            <person name="Chen C."/>
            <person name="He H."/>
            <person name="Fan J."/>
            <person name="Xiang W."/>
            <person name="Li X."/>
        </authorList>
    </citation>
    <scope>NUCLEOTIDE SEQUENCE [LARGE SCALE GENOMIC DNA]</scope>
    <source>
        <strain evidence="10 11">GYP-11</strain>
    </source>
</reference>
<organism evidence="10 11">
    <name type="scientific">Pyruvatibacter mobilis</name>
    <dbReference type="NCBI Taxonomy" id="1712261"/>
    <lineage>
        <taxon>Bacteria</taxon>
        <taxon>Pseudomonadati</taxon>
        <taxon>Pseudomonadota</taxon>
        <taxon>Alphaproteobacteria</taxon>
        <taxon>Hyphomicrobiales</taxon>
        <taxon>Parvibaculaceae</taxon>
        <taxon>Pyruvatibacter</taxon>
    </lineage>
</organism>
<dbReference type="NCBIfam" id="TIGR01726">
    <property type="entry name" value="HEQRo_perm_3TM"/>
    <property type="match status" value="1"/>
</dbReference>
<comment type="caution">
    <text evidence="10">The sequence shown here is derived from an EMBL/GenBank/DDBJ whole genome shotgun (WGS) entry which is preliminary data.</text>
</comment>
<evidence type="ECO:0000313" key="11">
    <source>
        <dbReference type="Proteomes" id="UP000470384"/>
    </source>
</evidence>
<dbReference type="GO" id="GO:0043190">
    <property type="term" value="C:ATP-binding cassette (ABC) transporter complex"/>
    <property type="evidence" value="ECO:0007669"/>
    <property type="project" value="InterPro"/>
</dbReference>
<evidence type="ECO:0000256" key="1">
    <source>
        <dbReference type="ARBA" id="ARBA00004429"/>
    </source>
</evidence>
<dbReference type="PANTHER" id="PTHR30614">
    <property type="entry name" value="MEMBRANE COMPONENT OF AMINO ACID ABC TRANSPORTER"/>
    <property type="match status" value="1"/>
</dbReference>
<evidence type="ECO:0000256" key="7">
    <source>
        <dbReference type="ARBA" id="ARBA00023136"/>
    </source>
</evidence>
<comment type="subcellular location">
    <subcellularLocation>
        <location evidence="1">Cell inner membrane</location>
        <topology evidence="1">Multi-pass membrane protein</topology>
    </subcellularLocation>
    <subcellularLocation>
        <location evidence="8">Cell membrane</location>
        <topology evidence="8">Multi-pass membrane protein</topology>
    </subcellularLocation>
</comment>
<feature type="transmembrane region" description="Helical" evidence="8">
    <location>
        <begin position="112"/>
        <end position="129"/>
    </location>
</feature>
<feature type="transmembrane region" description="Helical" evidence="8">
    <location>
        <begin position="344"/>
        <end position="362"/>
    </location>
</feature>